<dbReference type="InterPro" id="IPR015943">
    <property type="entry name" value="WD40/YVTN_repeat-like_dom_sf"/>
</dbReference>
<dbReference type="InterPro" id="IPR001680">
    <property type="entry name" value="WD40_rpt"/>
</dbReference>
<dbReference type="RefSeq" id="XP_068358029.1">
    <property type="nucleotide sequence ID" value="XM_068505594.1"/>
</dbReference>
<comment type="subcellular location">
    <subcellularLocation>
        <location evidence="1">Nucleus</location>
    </subcellularLocation>
</comment>
<dbReference type="OrthoDB" id="27537at2759"/>
<keyword evidence="4" id="KW-0677">Repeat</keyword>
<organism evidence="7 8">
    <name type="scientific">Tritrichomonas foetus</name>
    <dbReference type="NCBI Taxonomy" id="1144522"/>
    <lineage>
        <taxon>Eukaryota</taxon>
        <taxon>Metamonada</taxon>
        <taxon>Parabasalia</taxon>
        <taxon>Tritrichomonadida</taxon>
        <taxon>Tritrichomonadidae</taxon>
        <taxon>Tritrichomonas</taxon>
    </lineage>
</organism>
<dbReference type="EMBL" id="MLAK01000777">
    <property type="protein sequence ID" value="OHT04893.1"/>
    <property type="molecule type" value="Genomic_DNA"/>
</dbReference>
<dbReference type="AlphaFoldDB" id="A0A1J4K602"/>
<dbReference type="PROSITE" id="PS50082">
    <property type="entry name" value="WD_REPEATS_2"/>
    <property type="match status" value="1"/>
</dbReference>
<reference evidence="7" key="1">
    <citation type="submission" date="2016-10" db="EMBL/GenBank/DDBJ databases">
        <authorList>
            <person name="Benchimol M."/>
            <person name="Almeida L.G."/>
            <person name="Vasconcelos A.T."/>
            <person name="Perreira-Neves A."/>
            <person name="Rosa I.A."/>
            <person name="Tasca T."/>
            <person name="Bogo M.R."/>
            <person name="de Souza W."/>
        </authorList>
    </citation>
    <scope>NUCLEOTIDE SEQUENCE [LARGE SCALE GENOMIC DNA]</scope>
    <source>
        <strain evidence="7">K</strain>
    </source>
</reference>
<dbReference type="Pfam" id="PF00400">
    <property type="entry name" value="WD40"/>
    <property type="match status" value="2"/>
</dbReference>
<evidence type="ECO:0000256" key="2">
    <source>
        <dbReference type="ARBA" id="ARBA00005616"/>
    </source>
</evidence>
<proteinExistence type="inferred from homology"/>
<comment type="similarity">
    <text evidence="2">Belongs to the WD repeat SWD2 family.</text>
</comment>
<dbReference type="GO" id="GO:0048188">
    <property type="term" value="C:Set1C/COMPASS complex"/>
    <property type="evidence" value="ECO:0007669"/>
    <property type="project" value="TreeGrafter"/>
</dbReference>
<dbReference type="InterPro" id="IPR037867">
    <property type="entry name" value="Swd2/WDR82"/>
</dbReference>
<protein>
    <submittedName>
        <fullName evidence="7">Uncharacterized protein</fullName>
    </submittedName>
</protein>
<name>A0A1J4K602_9EUKA</name>
<accession>A0A1J4K602</accession>
<feature type="repeat" description="WD" evidence="6">
    <location>
        <begin position="143"/>
        <end position="182"/>
    </location>
</feature>
<comment type="caution">
    <text evidence="7">The sequence shown here is derived from an EMBL/GenBank/DDBJ whole genome shotgun (WGS) entry which is preliminary data.</text>
</comment>
<sequence>MFITCQFPAILGQFKRFLYRNKNHMSRHHSEPSLINSEEALVRSYFHLDPLLTDYAYHDDCCFSPDGQTFAVVSNSNVISFFKCDGCKYENKIANKKYGCSKVCYHQDKSKNALYLNSKNENNDHAARLLNIQQQGFIRYFSNGGHSAPITSLCPTSNGLITSSQDRTIKFWDDSTERSTTTLEVNHPANIALHPNGLCMAVTTDSALYIYDTRNLDKYVANIKISAKGDKTPYFGMRGTKLAIVGDDFAQEYNMSDLSYMFSLDMTMSKQTPGFAFTPDEEFLLIPTNDYSILVADTGEGSQVTVLSGHRGSINSISFSSAFHNFVSVGRECLYWTIDIPTYNMLINQEE</sequence>
<dbReference type="InterPro" id="IPR036322">
    <property type="entry name" value="WD40_repeat_dom_sf"/>
</dbReference>
<evidence type="ECO:0000313" key="7">
    <source>
        <dbReference type="EMBL" id="OHT04893.1"/>
    </source>
</evidence>
<dbReference type="Gene3D" id="2.130.10.10">
    <property type="entry name" value="YVTN repeat-like/Quinoprotein amine dehydrogenase"/>
    <property type="match status" value="2"/>
</dbReference>
<evidence type="ECO:0000313" key="8">
    <source>
        <dbReference type="Proteomes" id="UP000179807"/>
    </source>
</evidence>
<dbReference type="PANTHER" id="PTHR19861:SF0">
    <property type="entry name" value="WD REPEAT-CONTAINING PROTEIN 82"/>
    <property type="match status" value="1"/>
</dbReference>
<dbReference type="Proteomes" id="UP000179807">
    <property type="component" value="Unassembled WGS sequence"/>
</dbReference>
<evidence type="ECO:0000256" key="5">
    <source>
        <dbReference type="ARBA" id="ARBA00023242"/>
    </source>
</evidence>
<evidence type="ECO:0000256" key="4">
    <source>
        <dbReference type="ARBA" id="ARBA00022737"/>
    </source>
</evidence>
<dbReference type="GeneID" id="94840298"/>
<dbReference type="GO" id="GO:0003682">
    <property type="term" value="F:chromatin binding"/>
    <property type="evidence" value="ECO:0007669"/>
    <property type="project" value="TreeGrafter"/>
</dbReference>
<evidence type="ECO:0000256" key="1">
    <source>
        <dbReference type="ARBA" id="ARBA00004123"/>
    </source>
</evidence>
<keyword evidence="5" id="KW-0539">Nucleus</keyword>
<dbReference type="VEuPathDB" id="TrichDB:TRFO_27505"/>
<dbReference type="GO" id="GO:0016070">
    <property type="term" value="P:RNA metabolic process"/>
    <property type="evidence" value="ECO:0007669"/>
    <property type="project" value="UniProtKB-ARBA"/>
</dbReference>
<dbReference type="SMART" id="SM00320">
    <property type="entry name" value="WD40"/>
    <property type="match status" value="4"/>
</dbReference>
<dbReference type="SUPFAM" id="SSF50978">
    <property type="entry name" value="WD40 repeat-like"/>
    <property type="match status" value="1"/>
</dbReference>
<evidence type="ECO:0000256" key="3">
    <source>
        <dbReference type="ARBA" id="ARBA00022574"/>
    </source>
</evidence>
<keyword evidence="8" id="KW-1185">Reference proteome</keyword>
<dbReference type="PANTHER" id="PTHR19861">
    <property type="entry name" value="WD40 REPEAT PROTEIN SWD2"/>
    <property type="match status" value="1"/>
</dbReference>
<keyword evidence="3 6" id="KW-0853">WD repeat</keyword>
<evidence type="ECO:0000256" key="6">
    <source>
        <dbReference type="PROSITE-ProRule" id="PRU00221"/>
    </source>
</evidence>
<gene>
    <name evidence="7" type="ORF">TRFO_27505</name>
</gene>